<name>A0A9Q0J403_9ROSI</name>
<dbReference type="Pfam" id="PF14571">
    <property type="entry name" value="Di19_C"/>
    <property type="match status" value="1"/>
</dbReference>
<feature type="compositionally biased region" description="Polar residues" evidence="2">
    <location>
        <begin position="252"/>
        <end position="270"/>
    </location>
</feature>
<sequence>MVGAYQLSKGNTNMTNRSVERGEEDCAQSSGDDGLDQVDFKGGEVGLEASTLMLQVEERLKLVTGKWNLPGSSCGSSTSLEIQVAESEDELVTDESDSGSEVEYAVEENDGNHFSMDDSDGDDDARAYFPCPFCYVEIEIQVLCIHLQDEHCFDLKNAVCPLCAANLGKDATGHFIVQHSSSLKRRRKYLKSGHWNGTSAMLGKELNSFLGSPANGKANPHESMPDPLLSPFLSGISITDPKERQEDESLKKNVSVTSVSQSPGISSLSAGNELDQEERRQKAAFVQDLIASMIL</sequence>
<feature type="domain" description="Di19 C-terminal" evidence="4">
    <location>
        <begin position="205"/>
        <end position="294"/>
    </location>
</feature>
<reference evidence="5" key="1">
    <citation type="submission" date="2022-02" db="EMBL/GenBank/DDBJ databases">
        <authorList>
            <person name="Henning P.M."/>
            <person name="McCubbin A.G."/>
            <person name="Shore J.S."/>
        </authorList>
    </citation>
    <scope>NUCLEOTIDE SEQUENCE</scope>
    <source>
        <strain evidence="5">F60SS</strain>
        <tissue evidence="5">Leaves</tissue>
    </source>
</reference>
<comment type="caution">
    <text evidence="5">The sequence shown here is derived from an EMBL/GenBank/DDBJ whole genome shotgun (WGS) entry which is preliminary data.</text>
</comment>
<feature type="compositionally biased region" description="Basic and acidic residues" evidence="2">
    <location>
        <begin position="242"/>
        <end position="251"/>
    </location>
</feature>
<dbReference type="InterPro" id="IPR027935">
    <property type="entry name" value="Di19_C"/>
</dbReference>
<evidence type="ECO:0008006" key="7">
    <source>
        <dbReference type="Google" id="ProtNLM"/>
    </source>
</evidence>
<evidence type="ECO:0000259" key="4">
    <source>
        <dbReference type="Pfam" id="PF14571"/>
    </source>
</evidence>
<feature type="region of interest" description="Disordered" evidence="2">
    <location>
        <begin position="242"/>
        <end position="275"/>
    </location>
</feature>
<dbReference type="InterPro" id="IPR033347">
    <property type="entry name" value="Di19"/>
</dbReference>
<dbReference type="Pfam" id="PF05605">
    <property type="entry name" value="zf-Di19"/>
    <property type="match status" value="1"/>
</dbReference>
<accession>A0A9Q0J403</accession>
<dbReference type="InterPro" id="IPR008598">
    <property type="entry name" value="Di19_Zn-bd"/>
</dbReference>
<dbReference type="Proteomes" id="UP001141552">
    <property type="component" value="Unassembled WGS sequence"/>
</dbReference>
<dbReference type="OrthoDB" id="9049620at2759"/>
<evidence type="ECO:0000313" key="6">
    <source>
        <dbReference type="Proteomes" id="UP001141552"/>
    </source>
</evidence>
<organism evidence="5 6">
    <name type="scientific">Turnera subulata</name>
    <dbReference type="NCBI Taxonomy" id="218843"/>
    <lineage>
        <taxon>Eukaryota</taxon>
        <taxon>Viridiplantae</taxon>
        <taxon>Streptophyta</taxon>
        <taxon>Embryophyta</taxon>
        <taxon>Tracheophyta</taxon>
        <taxon>Spermatophyta</taxon>
        <taxon>Magnoliopsida</taxon>
        <taxon>eudicotyledons</taxon>
        <taxon>Gunneridae</taxon>
        <taxon>Pentapetalae</taxon>
        <taxon>rosids</taxon>
        <taxon>fabids</taxon>
        <taxon>Malpighiales</taxon>
        <taxon>Passifloraceae</taxon>
        <taxon>Turnera</taxon>
    </lineage>
</organism>
<dbReference type="PANTHER" id="PTHR31875:SF24">
    <property type="entry name" value="PROTEIN DEHYDRATION-INDUCED 19 HOMOLOG 5"/>
    <property type="match status" value="1"/>
</dbReference>
<keyword evidence="6" id="KW-1185">Reference proteome</keyword>
<evidence type="ECO:0000256" key="1">
    <source>
        <dbReference type="ARBA" id="ARBA00007109"/>
    </source>
</evidence>
<feature type="region of interest" description="Disordered" evidence="2">
    <location>
        <begin position="1"/>
        <end position="35"/>
    </location>
</feature>
<evidence type="ECO:0000256" key="2">
    <source>
        <dbReference type="SAM" id="MobiDB-lite"/>
    </source>
</evidence>
<comment type="similarity">
    <text evidence="1">Belongs to the Di19 family.</text>
</comment>
<dbReference type="AlphaFoldDB" id="A0A9Q0J403"/>
<gene>
    <name evidence="5" type="ORF">Tsubulata_016777</name>
</gene>
<proteinExistence type="inferred from homology"/>
<dbReference type="PANTHER" id="PTHR31875">
    <property type="entry name" value="PROTEIN DEHYDRATION-INDUCED 19"/>
    <property type="match status" value="1"/>
</dbReference>
<reference evidence="5" key="2">
    <citation type="journal article" date="2023" name="Plants (Basel)">
        <title>Annotation of the Turnera subulata (Passifloraceae) Draft Genome Reveals the S-Locus Evolved after the Divergence of Turneroideae from Passifloroideae in a Stepwise Manner.</title>
        <authorList>
            <person name="Henning P.M."/>
            <person name="Roalson E.H."/>
            <person name="Mir W."/>
            <person name="McCubbin A.G."/>
            <person name="Shore J.S."/>
        </authorList>
    </citation>
    <scope>NUCLEOTIDE SEQUENCE</scope>
    <source>
        <strain evidence="5">F60SS</strain>
    </source>
</reference>
<dbReference type="EMBL" id="JAKUCV010006466">
    <property type="protein sequence ID" value="KAJ4827192.1"/>
    <property type="molecule type" value="Genomic_DNA"/>
</dbReference>
<evidence type="ECO:0000313" key="5">
    <source>
        <dbReference type="EMBL" id="KAJ4827192.1"/>
    </source>
</evidence>
<feature type="compositionally biased region" description="Polar residues" evidence="2">
    <location>
        <begin position="8"/>
        <end position="17"/>
    </location>
</feature>
<feature type="domain" description="Di19 zinc-binding" evidence="3">
    <location>
        <begin position="128"/>
        <end position="180"/>
    </location>
</feature>
<protein>
    <recommendedName>
        <fullName evidence="7">Drought induced 19 protein type zinc-binding domain-containing protein</fullName>
    </recommendedName>
</protein>
<evidence type="ECO:0000259" key="3">
    <source>
        <dbReference type="Pfam" id="PF05605"/>
    </source>
</evidence>